<name>A0A0Q3H1R0_BRADI</name>
<dbReference type="EMBL" id="CM000883">
    <property type="protein sequence ID" value="KQJ87322.1"/>
    <property type="molecule type" value="Genomic_DNA"/>
</dbReference>
<dbReference type="AlphaFoldDB" id="A0A0Q3H1R0"/>
<reference evidence="1" key="2">
    <citation type="submission" date="2017-06" db="EMBL/GenBank/DDBJ databases">
        <title>WGS assembly of Brachypodium distachyon.</title>
        <authorList>
            <consortium name="The International Brachypodium Initiative"/>
            <person name="Lucas S."/>
            <person name="Harmon-Smith M."/>
            <person name="Lail K."/>
            <person name="Tice H."/>
            <person name="Grimwood J."/>
            <person name="Bruce D."/>
            <person name="Barry K."/>
            <person name="Shu S."/>
            <person name="Lindquist E."/>
            <person name="Wang M."/>
            <person name="Pitluck S."/>
            <person name="Vogel J.P."/>
            <person name="Garvin D.F."/>
            <person name="Mockler T.C."/>
            <person name="Schmutz J."/>
            <person name="Rokhsar D."/>
            <person name="Bevan M.W."/>
        </authorList>
    </citation>
    <scope>NUCLEOTIDE SEQUENCE</scope>
    <source>
        <strain evidence="1">Bd21</strain>
    </source>
</reference>
<accession>A0A0Q3H1R0</accession>
<evidence type="ECO:0000313" key="2">
    <source>
        <dbReference type="EnsemblPlants" id="KQJ87322"/>
    </source>
</evidence>
<gene>
    <name evidence="1" type="ORF">BRADI_4g10347v3</name>
</gene>
<dbReference type="EnsemblPlants" id="KQJ87322">
    <property type="protein sequence ID" value="KQJ87322"/>
    <property type="gene ID" value="BRADI_4g10347v3"/>
</dbReference>
<sequence length="72" mass="8225">MRASSTCICICHKGRVGDKHRSVSLTRAGGQAPSMYRLLSTLGSTHIHCNVWVYPCYLLLNYNSLHFFYKIF</sequence>
<dbReference type="OrthoDB" id="681126at2759"/>
<dbReference type="Gramene" id="KQJ87322">
    <property type="protein sequence ID" value="KQJ87322"/>
    <property type="gene ID" value="BRADI_4g10347v3"/>
</dbReference>
<proteinExistence type="predicted"/>
<keyword evidence="3" id="KW-1185">Reference proteome</keyword>
<reference evidence="2" key="3">
    <citation type="submission" date="2018-08" db="UniProtKB">
        <authorList>
            <consortium name="EnsemblPlants"/>
        </authorList>
    </citation>
    <scope>IDENTIFICATION</scope>
    <source>
        <strain evidence="2">cv. Bd21</strain>
    </source>
</reference>
<evidence type="ECO:0000313" key="3">
    <source>
        <dbReference type="Proteomes" id="UP000008810"/>
    </source>
</evidence>
<protein>
    <submittedName>
        <fullName evidence="1 2">Uncharacterized protein</fullName>
    </submittedName>
</protein>
<reference evidence="1 2" key="1">
    <citation type="journal article" date="2010" name="Nature">
        <title>Genome sequencing and analysis of the model grass Brachypodium distachyon.</title>
        <authorList>
            <consortium name="International Brachypodium Initiative"/>
        </authorList>
    </citation>
    <scope>NUCLEOTIDE SEQUENCE [LARGE SCALE GENOMIC DNA]</scope>
    <source>
        <strain evidence="1 2">Bd21</strain>
    </source>
</reference>
<dbReference type="Proteomes" id="UP000008810">
    <property type="component" value="Chromosome 4"/>
</dbReference>
<dbReference type="InParanoid" id="A0A0Q3H1R0"/>
<evidence type="ECO:0000313" key="1">
    <source>
        <dbReference type="EMBL" id="KQJ87322.1"/>
    </source>
</evidence>
<organism evidence="1">
    <name type="scientific">Brachypodium distachyon</name>
    <name type="common">Purple false brome</name>
    <name type="synonym">Trachynia distachya</name>
    <dbReference type="NCBI Taxonomy" id="15368"/>
    <lineage>
        <taxon>Eukaryota</taxon>
        <taxon>Viridiplantae</taxon>
        <taxon>Streptophyta</taxon>
        <taxon>Embryophyta</taxon>
        <taxon>Tracheophyta</taxon>
        <taxon>Spermatophyta</taxon>
        <taxon>Magnoliopsida</taxon>
        <taxon>Liliopsida</taxon>
        <taxon>Poales</taxon>
        <taxon>Poaceae</taxon>
        <taxon>BOP clade</taxon>
        <taxon>Pooideae</taxon>
        <taxon>Stipodae</taxon>
        <taxon>Brachypodieae</taxon>
        <taxon>Brachypodium</taxon>
    </lineage>
</organism>